<evidence type="ECO:0000313" key="3">
    <source>
        <dbReference type="Proteomes" id="UP000192610"/>
    </source>
</evidence>
<keyword evidence="1" id="KW-0472">Membrane</keyword>
<evidence type="ECO:0000256" key="1">
    <source>
        <dbReference type="SAM" id="Phobius"/>
    </source>
</evidence>
<keyword evidence="1" id="KW-1133">Transmembrane helix</keyword>
<gene>
    <name evidence="2" type="ORF">A4H97_07915</name>
</gene>
<accession>A0A1V9EN94</accession>
<name>A0A1V9EN94_9BACT</name>
<feature type="transmembrane region" description="Helical" evidence="1">
    <location>
        <begin position="67"/>
        <end position="85"/>
    </location>
</feature>
<protein>
    <submittedName>
        <fullName evidence="2">Uncharacterized protein</fullName>
    </submittedName>
</protein>
<comment type="caution">
    <text evidence="2">The sequence shown here is derived from an EMBL/GenBank/DDBJ whole genome shotgun (WGS) entry which is preliminary data.</text>
</comment>
<organism evidence="2 3">
    <name type="scientific">Niastella yeongjuensis</name>
    <dbReference type="NCBI Taxonomy" id="354355"/>
    <lineage>
        <taxon>Bacteria</taxon>
        <taxon>Pseudomonadati</taxon>
        <taxon>Bacteroidota</taxon>
        <taxon>Chitinophagia</taxon>
        <taxon>Chitinophagales</taxon>
        <taxon>Chitinophagaceae</taxon>
        <taxon>Niastella</taxon>
    </lineage>
</organism>
<dbReference type="Pfam" id="PF20498">
    <property type="entry name" value="DUF6728"/>
    <property type="match status" value="1"/>
</dbReference>
<keyword evidence="1" id="KW-0812">Transmembrane</keyword>
<proteinExistence type="predicted"/>
<dbReference type="EMBL" id="LVXG01000023">
    <property type="protein sequence ID" value="OQP47414.1"/>
    <property type="molecule type" value="Genomic_DNA"/>
</dbReference>
<dbReference type="AlphaFoldDB" id="A0A1V9EN94"/>
<keyword evidence="3" id="KW-1185">Reference proteome</keyword>
<sequence>MGLSLYSLTAYGLLLTAVFRTFTIPLKTSELIMGVWRQLQEYFYLKKRDPNAPNSNWMRYMHGINRISLFMFLIAIIVIIVKLVMMKK</sequence>
<dbReference type="Proteomes" id="UP000192610">
    <property type="component" value="Unassembled WGS sequence"/>
</dbReference>
<reference evidence="3" key="1">
    <citation type="submission" date="2016-04" db="EMBL/GenBank/DDBJ databases">
        <authorList>
            <person name="Chen L."/>
            <person name="Zhuang W."/>
            <person name="Wang G."/>
        </authorList>
    </citation>
    <scope>NUCLEOTIDE SEQUENCE [LARGE SCALE GENOMIC DNA]</scope>
    <source>
        <strain evidence="3">17621</strain>
    </source>
</reference>
<dbReference type="InterPro" id="IPR046615">
    <property type="entry name" value="DUF6728"/>
</dbReference>
<evidence type="ECO:0000313" key="2">
    <source>
        <dbReference type="EMBL" id="OQP47414.1"/>
    </source>
</evidence>